<dbReference type="GO" id="GO:0004467">
    <property type="term" value="F:long-chain fatty acid-CoA ligase activity"/>
    <property type="evidence" value="ECO:0007669"/>
    <property type="project" value="UniProtKB-EC"/>
</dbReference>
<dbReference type="InterPro" id="IPR020845">
    <property type="entry name" value="AMP-binding_CS"/>
</dbReference>
<feature type="domain" description="AMP-dependent synthetase/ligase" evidence="1">
    <location>
        <begin position="81"/>
        <end position="432"/>
    </location>
</feature>
<evidence type="ECO:0000259" key="1">
    <source>
        <dbReference type="Pfam" id="PF00501"/>
    </source>
</evidence>
<dbReference type="HOGENOM" id="CLU_000022_59_0_4"/>
<dbReference type="STRING" id="381666.H16_B1736"/>
<evidence type="ECO:0000313" key="6">
    <source>
        <dbReference type="Proteomes" id="UP000296079"/>
    </source>
</evidence>
<dbReference type="GO" id="GO:0031956">
    <property type="term" value="F:medium-chain fatty acid-CoA ligase activity"/>
    <property type="evidence" value="ECO:0007669"/>
    <property type="project" value="TreeGrafter"/>
</dbReference>
<keyword evidence="5" id="KW-1185">Reference proteome</keyword>
<dbReference type="eggNOG" id="COG0318">
    <property type="taxonomic scope" value="Bacteria"/>
</dbReference>
<evidence type="ECO:0000259" key="2">
    <source>
        <dbReference type="Pfam" id="PF13193"/>
    </source>
</evidence>
<dbReference type="Gene3D" id="3.30.300.30">
    <property type="match status" value="1"/>
</dbReference>
<dbReference type="Proteomes" id="UP000296079">
    <property type="component" value="Chromosome 2"/>
</dbReference>
<dbReference type="InterPro" id="IPR000873">
    <property type="entry name" value="AMP-dep_synth/lig_dom"/>
</dbReference>
<dbReference type="Pfam" id="PF13193">
    <property type="entry name" value="AMP-binding_C"/>
    <property type="match status" value="1"/>
</dbReference>
<protein>
    <submittedName>
        <fullName evidence="4">AMP-dependent synthetase</fullName>
    </submittedName>
    <submittedName>
        <fullName evidence="3">Long-chain-fatty-acid-CoA ligase</fullName>
        <ecNumber evidence="3">6.2.1.3</ecNumber>
    </submittedName>
</protein>
<sequence length="577" mass="62673">MCDQHRGIPVNGRYRVGPWPRPRMSRPGGWTPVNVVVCIGTTPMITPRRWSREVARARVENYSTLVYTYRPTSLAEFLLDARRWADRPFIVQGELRLSTREFECAVRRVAGFLAAQGIGRRTSVMLLGHNSLEWLLVFWAVQCLGGVTVLGNAMWGNAQAQACAELAEPTLLITDRATASPRGPWLTTSFDEIGAALRNTTAAFPCPEPAPDMEDETAVIMFSSGTTGDAKAVVISHRSFIANIQNLLVLTGRLPDELAPEASGTISLLTMPLFHMGGIQIATTTLLTGGTLVMLEGRFDPVTVLRLIEQERVRVWGSVPTMVSRVVEHELFGNFDTTSLRSIPMGGAALSDDLRARIQKAFPSMQKRVGSLYGMTEAGGVLAAGSSAEIEGRPKGCVGRLLPLAEVRIDAPDDAGVGEIMVRTATMTRGYLRNPEPMTGPDGWFATGDRGWLDAEGYLYLVGRSKDIIIRAGENIACAQVEQCLLQHGDVVEAAVVPLPHADLGEEVGAVVVLRPGTTVTPERLRAHAAALLGRHEVPSRWWLRAEALPTNAAGKVAKREVLAQWRQAGSDLPHAD</sequence>
<dbReference type="Gene3D" id="3.40.50.12780">
    <property type="entry name" value="N-terminal domain of ligase-like"/>
    <property type="match status" value="1"/>
</dbReference>
<dbReference type="InterPro" id="IPR042099">
    <property type="entry name" value="ANL_N_sf"/>
</dbReference>
<gene>
    <name evidence="3" type="ordered locus">H16_B1736</name>
    <name evidence="4" type="ORF">E6A55_27955</name>
</gene>
<dbReference type="Proteomes" id="UP000008210">
    <property type="component" value="Chromosome 2"/>
</dbReference>
<dbReference type="InterPro" id="IPR025110">
    <property type="entry name" value="AMP-bd_C"/>
</dbReference>
<dbReference type="SUPFAM" id="SSF56801">
    <property type="entry name" value="Acetyl-CoA synthetase-like"/>
    <property type="match status" value="1"/>
</dbReference>
<evidence type="ECO:0000313" key="5">
    <source>
        <dbReference type="Proteomes" id="UP000008210"/>
    </source>
</evidence>
<feature type="domain" description="AMP-binding enzyme C-terminal" evidence="2">
    <location>
        <begin position="480"/>
        <end position="556"/>
    </location>
</feature>
<reference evidence="4 6" key="2">
    <citation type="submission" date="2019-04" db="EMBL/GenBank/DDBJ databases">
        <title>Long-read de novo sequencing of Cupriavidus necator H16.</title>
        <authorList>
            <person name="Little G.T."/>
            <person name="Ehsaan M."/>
            <person name="Arenas-Lopez C."/>
            <person name="Jawed K."/>
            <person name="Winzer K."/>
            <person name="Kovacs K."/>
            <person name="Malys N."/>
            <person name="Minton N.P."/>
        </authorList>
    </citation>
    <scope>NUCLEOTIDE SEQUENCE [LARGE SCALE GENOMIC DNA]</scope>
    <source>
        <strain evidence="4 6">H16</strain>
    </source>
</reference>
<dbReference type="AlphaFoldDB" id="Q0K0F6"/>
<keyword evidence="3" id="KW-0436">Ligase</keyword>
<name>Q0K0F6_CUPNH</name>
<dbReference type="Pfam" id="PF00501">
    <property type="entry name" value="AMP-binding"/>
    <property type="match status" value="1"/>
</dbReference>
<proteinExistence type="predicted"/>
<reference evidence="3 5" key="1">
    <citation type="journal article" date="2006" name="Nat. Biotechnol.">
        <title>Genome sequence of the bioplastic-producing 'Knallgas' bacterium Ralstonia eutropha H16.</title>
        <authorList>
            <person name="Pohlmann A."/>
            <person name="Fricke W.F."/>
            <person name="Reinecke F."/>
            <person name="Kusian B."/>
            <person name="Liesegang H."/>
            <person name="Cramm R."/>
            <person name="Eitinger T."/>
            <person name="Ewering C."/>
            <person name="Potter M."/>
            <person name="Schwartz E."/>
            <person name="Strittmatter A."/>
            <person name="Voss I."/>
            <person name="Gottschalk G."/>
            <person name="Steinbuechel A."/>
            <person name="Friedrich B."/>
            <person name="Bowien B."/>
        </authorList>
    </citation>
    <scope>NUCLEOTIDE SEQUENCE [LARGE SCALE GENOMIC DNA]</scope>
    <source>
        <strain evidence="5">ATCC 17699 / DSM 428 / KCTC 22496 / NCIMB 10442 / H16 / Stanier 337</strain>
        <strain evidence="3">H16</strain>
    </source>
</reference>
<dbReference type="PROSITE" id="PS00455">
    <property type="entry name" value="AMP_BINDING"/>
    <property type="match status" value="1"/>
</dbReference>
<dbReference type="InterPro" id="IPR045851">
    <property type="entry name" value="AMP-bd_C_sf"/>
</dbReference>
<evidence type="ECO:0000313" key="3">
    <source>
        <dbReference type="EMBL" id="CAJ96518.1"/>
    </source>
</evidence>
<dbReference type="PANTHER" id="PTHR43201">
    <property type="entry name" value="ACYL-COA SYNTHETASE"/>
    <property type="match status" value="1"/>
</dbReference>
<dbReference type="EC" id="6.2.1.3" evidence="3"/>
<dbReference type="PANTHER" id="PTHR43201:SF32">
    <property type="entry name" value="2-SUCCINYLBENZOATE--COA LIGASE, CHLOROPLASTIC_PEROXISOMAL"/>
    <property type="match status" value="1"/>
</dbReference>
<dbReference type="EMBL" id="AM260480">
    <property type="protein sequence ID" value="CAJ96518.1"/>
    <property type="molecule type" value="Genomic_DNA"/>
</dbReference>
<organism evidence="3 5">
    <name type="scientific">Cupriavidus necator (strain ATCC 17699 / DSM 428 / KCTC 22496 / NCIMB 10442 / H16 / Stanier 337)</name>
    <name type="common">Ralstonia eutropha</name>
    <dbReference type="NCBI Taxonomy" id="381666"/>
    <lineage>
        <taxon>Bacteria</taxon>
        <taxon>Pseudomonadati</taxon>
        <taxon>Pseudomonadota</taxon>
        <taxon>Betaproteobacteria</taxon>
        <taxon>Burkholderiales</taxon>
        <taxon>Burkholderiaceae</taxon>
        <taxon>Cupriavidus</taxon>
    </lineage>
</organism>
<evidence type="ECO:0000313" key="4">
    <source>
        <dbReference type="EMBL" id="QCC04350.1"/>
    </source>
</evidence>
<accession>Q0K0F6</accession>
<dbReference type="EMBL" id="CP039288">
    <property type="protein sequence ID" value="QCC04350.1"/>
    <property type="molecule type" value="Genomic_DNA"/>
</dbReference>
<dbReference type="OrthoDB" id="9766486at2"/>
<dbReference type="KEGG" id="reh:H16_B1736"/>